<reference evidence="8 9" key="1">
    <citation type="submission" date="2023-05" db="EMBL/GenBank/DDBJ databases">
        <title>Genome sequence of Pinibacter sp. MAH-24.</title>
        <authorList>
            <person name="Huq M.A."/>
        </authorList>
    </citation>
    <scope>NUCLEOTIDE SEQUENCE [LARGE SCALE GENOMIC DNA]</scope>
    <source>
        <strain evidence="8 9">MAH-24</strain>
    </source>
</reference>
<keyword evidence="6" id="KW-0500">Molybdenum</keyword>
<dbReference type="Pfam" id="PF00994">
    <property type="entry name" value="MoCF_biosynth"/>
    <property type="match status" value="1"/>
</dbReference>
<dbReference type="InterPro" id="IPR008284">
    <property type="entry name" value="MoCF_biosynth_CS"/>
</dbReference>
<name>A0ABT6RD86_9BACT</name>
<evidence type="ECO:0000259" key="7">
    <source>
        <dbReference type="SMART" id="SM00852"/>
    </source>
</evidence>
<keyword evidence="4 6" id="KW-0501">Molybdenum cofactor biosynthesis</keyword>
<keyword evidence="6" id="KW-0808">Transferase</keyword>
<dbReference type="NCBIfam" id="NF045515">
    <property type="entry name" value="Glp_gephyrin"/>
    <property type="match status" value="1"/>
</dbReference>
<comment type="similarity">
    <text evidence="3 6">Belongs to the MoeA family.</text>
</comment>
<dbReference type="PANTHER" id="PTHR10192:SF5">
    <property type="entry name" value="GEPHYRIN"/>
    <property type="match status" value="1"/>
</dbReference>
<dbReference type="InterPro" id="IPR005110">
    <property type="entry name" value="MoeA_linker/N"/>
</dbReference>
<keyword evidence="6" id="KW-0460">Magnesium</keyword>
<dbReference type="PANTHER" id="PTHR10192">
    <property type="entry name" value="MOLYBDOPTERIN BIOSYNTHESIS PROTEIN"/>
    <property type="match status" value="1"/>
</dbReference>
<dbReference type="CDD" id="cd00887">
    <property type="entry name" value="MoeA"/>
    <property type="match status" value="1"/>
</dbReference>
<evidence type="ECO:0000256" key="5">
    <source>
        <dbReference type="ARBA" id="ARBA00047317"/>
    </source>
</evidence>
<keyword evidence="9" id="KW-1185">Reference proteome</keyword>
<protein>
    <recommendedName>
        <fullName evidence="6">Molybdopterin molybdenumtransferase</fullName>
        <ecNumber evidence="6">2.10.1.1</ecNumber>
    </recommendedName>
</protein>
<evidence type="ECO:0000256" key="3">
    <source>
        <dbReference type="ARBA" id="ARBA00010763"/>
    </source>
</evidence>
<dbReference type="Proteomes" id="UP001226434">
    <property type="component" value="Unassembled WGS sequence"/>
</dbReference>
<comment type="caution">
    <text evidence="8">The sequence shown here is derived from an EMBL/GenBank/DDBJ whole genome shotgun (WGS) entry which is preliminary data.</text>
</comment>
<dbReference type="SMART" id="SM00852">
    <property type="entry name" value="MoCF_biosynth"/>
    <property type="match status" value="1"/>
</dbReference>
<dbReference type="InterPro" id="IPR036688">
    <property type="entry name" value="MoeA_C_domain_IV_sf"/>
</dbReference>
<evidence type="ECO:0000256" key="2">
    <source>
        <dbReference type="ARBA" id="ARBA00005046"/>
    </source>
</evidence>
<feature type="domain" description="MoaB/Mog" evidence="7">
    <location>
        <begin position="174"/>
        <end position="312"/>
    </location>
</feature>
<comment type="function">
    <text evidence="1 6">Catalyzes the insertion of molybdate into adenylated molybdopterin with the concomitant release of AMP.</text>
</comment>
<dbReference type="NCBIfam" id="TIGR00177">
    <property type="entry name" value="molyb_syn"/>
    <property type="match status" value="1"/>
</dbReference>
<proteinExistence type="inferred from homology"/>
<gene>
    <name evidence="8" type="ORF">QJ048_12185</name>
</gene>
<dbReference type="Gene3D" id="2.40.340.10">
    <property type="entry name" value="MoeA, C-terminal, domain IV"/>
    <property type="match status" value="1"/>
</dbReference>
<sequence length="394" mass="42404">MISVEEAKQIIHDNVRALASVKQSLMEATGLVIGTNIYSPVDVPFFDQSAMDGYAFHFDSWKHTLLPITGEVAAGASAIETLTQGNAVRIFTGAPVPPGADTVVMQEKVVAENKLLNIQDELLQKGANVRLKGSEIAKGSLALKSGTRLTPAAIGFVANMGIAEVEVYGKITVAIIVTGNELQKPGAALKYGQVYESNSFALKAALQQLHIHNVITLYASDDIVDVMNVVERASAQADIILMTGGVSVGDYDFVTQALANFGVEKLFHKIKQKPGKPLFFGKKENKIFFGLPGNPASVLTCFYEYVTLSMSKLTSTFVPLMSTKIVELTEGVQKKAGLTFFLKGICTDKTVAPCGAQESFRMSSFAKSNCLICLAENETVYKKGSLVEVHLLPI</sequence>
<dbReference type="Pfam" id="PF03453">
    <property type="entry name" value="MoeA_N"/>
    <property type="match status" value="1"/>
</dbReference>
<dbReference type="Gene3D" id="3.90.105.10">
    <property type="entry name" value="Molybdopterin biosynthesis moea protein, domain 2"/>
    <property type="match status" value="1"/>
</dbReference>
<comment type="catalytic activity">
    <reaction evidence="5">
        <text>adenylyl-molybdopterin + molybdate = Mo-molybdopterin + AMP + H(+)</text>
        <dbReference type="Rhea" id="RHEA:35047"/>
        <dbReference type="ChEBI" id="CHEBI:15378"/>
        <dbReference type="ChEBI" id="CHEBI:36264"/>
        <dbReference type="ChEBI" id="CHEBI:62727"/>
        <dbReference type="ChEBI" id="CHEBI:71302"/>
        <dbReference type="ChEBI" id="CHEBI:456215"/>
        <dbReference type="EC" id="2.10.1.1"/>
    </reaction>
</comment>
<evidence type="ECO:0000256" key="1">
    <source>
        <dbReference type="ARBA" id="ARBA00002901"/>
    </source>
</evidence>
<dbReference type="Pfam" id="PF03454">
    <property type="entry name" value="MoeA_C"/>
    <property type="match status" value="1"/>
</dbReference>
<comment type="cofactor">
    <cofactor evidence="6">
        <name>Mg(2+)</name>
        <dbReference type="ChEBI" id="CHEBI:18420"/>
    </cofactor>
</comment>
<accession>A0ABT6RD86</accession>
<dbReference type="InterPro" id="IPR038987">
    <property type="entry name" value="MoeA-like"/>
</dbReference>
<dbReference type="InterPro" id="IPR001453">
    <property type="entry name" value="MoaB/Mog_dom"/>
</dbReference>
<dbReference type="EMBL" id="JASBRG010000007">
    <property type="protein sequence ID" value="MDI3320539.1"/>
    <property type="molecule type" value="Genomic_DNA"/>
</dbReference>
<dbReference type="PROSITE" id="PS01079">
    <property type="entry name" value="MOCF_BIOSYNTHESIS_2"/>
    <property type="match status" value="1"/>
</dbReference>
<dbReference type="InterPro" id="IPR005111">
    <property type="entry name" value="MoeA_C_domain_IV"/>
</dbReference>
<evidence type="ECO:0000256" key="6">
    <source>
        <dbReference type="RuleBase" id="RU365090"/>
    </source>
</evidence>
<dbReference type="Gene3D" id="2.170.190.11">
    <property type="entry name" value="Molybdopterin biosynthesis moea protein, domain 3"/>
    <property type="match status" value="1"/>
</dbReference>
<dbReference type="EC" id="2.10.1.1" evidence="6"/>
<evidence type="ECO:0000313" key="8">
    <source>
        <dbReference type="EMBL" id="MDI3320539.1"/>
    </source>
</evidence>
<comment type="pathway">
    <text evidence="2 6">Cofactor biosynthesis; molybdopterin biosynthesis.</text>
</comment>
<organism evidence="8 9">
    <name type="scientific">Pinibacter soli</name>
    <dbReference type="NCBI Taxonomy" id="3044211"/>
    <lineage>
        <taxon>Bacteria</taxon>
        <taxon>Pseudomonadati</taxon>
        <taxon>Bacteroidota</taxon>
        <taxon>Chitinophagia</taxon>
        <taxon>Chitinophagales</taxon>
        <taxon>Chitinophagaceae</taxon>
        <taxon>Pinibacter</taxon>
    </lineage>
</organism>
<dbReference type="InterPro" id="IPR036135">
    <property type="entry name" value="MoeA_linker/N_sf"/>
</dbReference>
<evidence type="ECO:0000256" key="4">
    <source>
        <dbReference type="ARBA" id="ARBA00023150"/>
    </source>
</evidence>
<dbReference type="RefSeq" id="WP_282334635.1">
    <property type="nucleotide sequence ID" value="NZ_JASBRG010000007.1"/>
</dbReference>
<dbReference type="SUPFAM" id="SSF63867">
    <property type="entry name" value="MoeA C-terminal domain-like"/>
    <property type="match status" value="1"/>
</dbReference>
<dbReference type="InterPro" id="IPR036425">
    <property type="entry name" value="MoaB/Mog-like_dom_sf"/>
</dbReference>
<keyword evidence="6" id="KW-0479">Metal-binding</keyword>
<dbReference type="Gene3D" id="3.40.980.10">
    <property type="entry name" value="MoaB/Mog-like domain"/>
    <property type="match status" value="1"/>
</dbReference>
<evidence type="ECO:0000313" key="9">
    <source>
        <dbReference type="Proteomes" id="UP001226434"/>
    </source>
</evidence>
<dbReference type="SUPFAM" id="SSF53218">
    <property type="entry name" value="Molybdenum cofactor biosynthesis proteins"/>
    <property type="match status" value="1"/>
</dbReference>
<dbReference type="SUPFAM" id="SSF63882">
    <property type="entry name" value="MoeA N-terminal region -like"/>
    <property type="match status" value="1"/>
</dbReference>